<organism evidence="1 2">
    <name type="scientific">Pelosinus baikalensis</name>
    <dbReference type="NCBI Taxonomy" id="2892015"/>
    <lineage>
        <taxon>Bacteria</taxon>
        <taxon>Bacillati</taxon>
        <taxon>Bacillota</taxon>
        <taxon>Negativicutes</taxon>
        <taxon>Selenomonadales</taxon>
        <taxon>Sporomusaceae</taxon>
        <taxon>Pelosinus</taxon>
    </lineage>
</organism>
<dbReference type="EMBL" id="JAJHJB010000072">
    <property type="protein sequence ID" value="MCC5468497.1"/>
    <property type="molecule type" value="Genomic_DNA"/>
</dbReference>
<protein>
    <submittedName>
        <fullName evidence="1">Uncharacterized protein</fullName>
    </submittedName>
</protein>
<evidence type="ECO:0000313" key="2">
    <source>
        <dbReference type="Proteomes" id="UP001165492"/>
    </source>
</evidence>
<gene>
    <name evidence="1" type="ORF">LMF89_24485</name>
</gene>
<name>A0ABS8I1L2_9FIRM</name>
<proteinExistence type="predicted"/>
<reference evidence="1" key="1">
    <citation type="submission" date="2021-11" db="EMBL/GenBank/DDBJ databases">
        <title>Description of a new species Pelosinus isolated from the bottom sediments of Lake Baikal.</title>
        <authorList>
            <person name="Zakharyuk A."/>
        </authorList>
    </citation>
    <scope>NUCLEOTIDE SEQUENCE</scope>
    <source>
        <strain evidence="1">Bkl1</strain>
    </source>
</reference>
<accession>A0ABS8I1L2</accession>
<evidence type="ECO:0000313" key="1">
    <source>
        <dbReference type="EMBL" id="MCC5468497.1"/>
    </source>
</evidence>
<dbReference type="RefSeq" id="WP_229537386.1">
    <property type="nucleotide sequence ID" value="NZ_JAJHJB010000072.1"/>
</dbReference>
<dbReference type="Proteomes" id="UP001165492">
    <property type="component" value="Unassembled WGS sequence"/>
</dbReference>
<comment type="caution">
    <text evidence="1">The sequence shown here is derived from an EMBL/GenBank/DDBJ whole genome shotgun (WGS) entry which is preliminary data.</text>
</comment>
<sequence length="80" mass="9064">MDAGVWLVVQSIKLIPFAFGEWALRPNGVMGGFPSGHIGNSIYLTTLFVVRPRCFAWSWVEAARHTPLQVTAFSFHRIFR</sequence>
<keyword evidence="2" id="KW-1185">Reference proteome</keyword>